<dbReference type="CDD" id="cd18808">
    <property type="entry name" value="SF1_C_Upf1"/>
    <property type="match status" value="1"/>
</dbReference>
<dbReference type="InterPro" id="IPR050534">
    <property type="entry name" value="Coronavir_polyprotein_1ab"/>
</dbReference>
<dbReference type="RefSeq" id="WP_382359483.1">
    <property type="nucleotide sequence ID" value="NZ_JBHLWV010000002.1"/>
</dbReference>
<dbReference type="GO" id="GO:0016787">
    <property type="term" value="F:hydrolase activity"/>
    <property type="evidence" value="ECO:0007669"/>
    <property type="project" value="UniProtKB-KW"/>
</dbReference>
<dbReference type="InterPro" id="IPR041679">
    <property type="entry name" value="DNA2/NAM7-like_C"/>
</dbReference>
<feature type="region of interest" description="Disordered" evidence="6">
    <location>
        <begin position="80"/>
        <end position="101"/>
    </location>
</feature>
<proteinExistence type="inferred from homology"/>
<dbReference type="InterPro" id="IPR047187">
    <property type="entry name" value="SF1_C_Upf1"/>
</dbReference>
<comment type="similarity">
    <text evidence="1">Belongs to the DNA2/NAM7 helicase family.</text>
</comment>
<evidence type="ECO:0000256" key="6">
    <source>
        <dbReference type="SAM" id="MobiDB-lite"/>
    </source>
</evidence>
<evidence type="ECO:0000256" key="3">
    <source>
        <dbReference type="ARBA" id="ARBA00022801"/>
    </source>
</evidence>
<evidence type="ECO:0000259" key="7">
    <source>
        <dbReference type="Pfam" id="PF13086"/>
    </source>
</evidence>
<accession>A0ABV6H3F3</accession>
<dbReference type="EC" id="3.6.4.-" evidence="9"/>
<evidence type="ECO:0000256" key="5">
    <source>
        <dbReference type="ARBA" id="ARBA00022840"/>
    </source>
</evidence>
<evidence type="ECO:0000256" key="1">
    <source>
        <dbReference type="ARBA" id="ARBA00007913"/>
    </source>
</evidence>
<sequence length="1137" mass="121754">MATEQGSATAVKAAATKAAGVDPTVRALTDYLSDIQERSNLQDYGFSSAARFVEVPLEEVRSGALSAEAVATLFAQKVEAKPGGRSRRQGDAKSPAAPGPRASPIDLVISLVTLAGQRQKSGLLLLPAVLQPDGTLSADLASAAPWIPASRLSTPSIDAPDLTVGALADFWKYRRKKWPEAVSQIESWTDAVDAVLKMFAAVSDRELDTAAAQRDGEVIRHACFISTEKVITANGAILDLYAFVADRPAEVPAYEQLLSLAPRGRRDSDIIDDDLERLATHALASCGSMSDGFALTPSQRRAVHAFLADRQSPDSAVTAVSGPPGTGKTTMLQSIVASTIVTHALEGRPAPLIVGTSTNNQAVTNIIDSFGSVTKDEPGPLDHRWLPTVDEEQKFDTPLSGLAAYCPSQGKAQQARAAGYLVEDTRKGGVYTAYSDPDYVAAATGFFLKSLGAYAVATGGVVAGADSVDAAIAGLTKALAKVDECRRILITEKAAAERALGRRHSDDIEQQIRSCARERERCQARLDFWAAREQEAAARPGRTPADDLFVIEAHHDPAEPSRRQPTLRGYVDFYRFHVQRWTTEIDRLADQQTQARHREAAAMAPSAATVHALDWLRRFGSVDDDSAATIAASTSLLDLDALLDTSVRYTQFWMAVHLYEAQWLKIAAGDELIPADHRRRTTASVMETYWRQAPALTPCFVMTAYQLPKYFRLFTRAAKPEFDLGRADLLIVDEAGQVDASVGAAAFATAKRAVVVGDVNQLAPVWSIDPESDREIAGLHGLGDHWPAMEAAGLTSSEPSSVMAAAANATGWSYGGGQFPGLFLSEHFRCHPAIINYCNDLLYKGMLEPRRPIEGYKLAGKTASPFLFCEVPGSQDSRSGSSRVNEPEAEAIAQWVVDNGDYFEAVYNADANAAVPVIGVVTPFAAQARLITRKLGELGGADLQKKITVGTAHRLQGAERPVVLFSSVYGNQSQQASFIDGTLPLMNVAVSRAKDLFIVFGGEARWKDRGPVFSLVHKYATRADCRFAADTVAYRTVARDEPGHVIGKDLVAQWNEAGLLLDGAQVTVRAVNAALERSGLIERTDAGPVPTAAGAAAGLAAYGGTGSDGPYVNLIYSGAAQDELTTMIRSGALDKES</sequence>
<keyword evidence="3 9" id="KW-0378">Hydrolase</keyword>
<dbReference type="Pfam" id="PF13087">
    <property type="entry name" value="AAA_12"/>
    <property type="match status" value="1"/>
</dbReference>
<comment type="caution">
    <text evidence="9">The sequence shown here is derived from an EMBL/GenBank/DDBJ whole genome shotgun (WGS) entry which is preliminary data.</text>
</comment>
<dbReference type="GO" id="GO:0004386">
    <property type="term" value="F:helicase activity"/>
    <property type="evidence" value="ECO:0007669"/>
    <property type="project" value="UniProtKB-KW"/>
</dbReference>
<feature type="domain" description="DNA2/NAM7 helicase-like C-terminal" evidence="8">
    <location>
        <begin position="822"/>
        <end position="1001"/>
    </location>
</feature>
<protein>
    <submittedName>
        <fullName evidence="9">DEAD/DEAH box helicase</fullName>
        <ecNumber evidence="9">3.6.4.-</ecNumber>
    </submittedName>
</protein>
<dbReference type="InterPro" id="IPR027417">
    <property type="entry name" value="P-loop_NTPase"/>
</dbReference>
<keyword evidence="10" id="KW-1185">Reference proteome</keyword>
<dbReference type="Proteomes" id="UP001589783">
    <property type="component" value="Unassembled WGS sequence"/>
</dbReference>
<organism evidence="9 10">
    <name type="scientific">Gordonia phosphorivorans</name>
    <dbReference type="NCBI Taxonomy" id="1056982"/>
    <lineage>
        <taxon>Bacteria</taxon>
        <taxon>Bacillati</taxon>
        <taxon>Actinomycetota</taxon>
        <taxon>Actinomycetes</taxon>
        <taxon>Mycobacteriales</taxon>
        <taxon>Gordoniaceae</taxon>
        <taxon>Gordonia</taxon>
    </lineage>
</organism>
<name>A0ABV6H3F3_9ACTN</name>
<evidence type="ECO:0000313" key="9">
    <source>
        <dbReference type="EMBL" id="MFC0313403.1"/>
    </source>
</evidence>
<evidence type="ECO:0000259" key="8">
    <source>
        <dbReference type="Pfam" id="PF13087"/>
    </source>
</evidence>
<dbReference type="InterPro" id="IPR041677">
    <property type="entry name" value="DNA2/NAM7_AAA_11"/>
</dbReference>
<evidence type="ECO:0000313" key="10">
    <source>
        <dbReference type="Proteomes" id="UP001589783"/>
    </source>
</evidence>
<dbReference type="PANTHER" id="PTHR43788">
    <property type="entry name" value="DNA2/NAM7 HELICASE FAMILY MEMBER"/>
    <property type="match status" value="1"/>
</dbReference>
<keyword evidence="4 9" id="KW-0347">Helicase</keyword>
<feature type="domain" description="DNA2/NAM7 helicase helicase" evidence="7">
    <location>
        <begin position="296"/>
        <end position="371"/>
    </location>
</feature>
<dbReference type="Pfam" id="PF13086">
    <property type="entry name" value="AAA_11"/>
    <property type="match status" value="1"/>
</dbReference>
<dbReference type="Gene3D" id="3.40.50.300">
    <property type="entry name" value="P-loop containing nucleotide triphosphate hydrolases"/>
    <property type="match status" value="3"/>
</dbReference>
<dbReference type="PANTHER" id="PTHR43788:SF8">
    <property type="entry name" value="DNA-BINDING PROTEIN SMUBP-2"/>
    <property type="match status" value="1"/>
</dbReference>
<evidence type="ECO:0000256" key="4">
    <source>
        <dbReference type="ARBA" id="ARBA00022806"/>
    </source>
</evidence>
<evidence type="ECO:0000256" key="2">
    <source>
        <dbReference type="ARBA" id="ARBA00022741"/>
    </source>
</evidence>
<keyword evidence="5" id="KW-0067">ATP-binding</keyword>
<dbReference type="EMBL" id="JBHLWV010000002">
    <property type="protein sequence ID" value="MFC0313403.1"/>
    <property type="molecule type" value="Genomic_DNA"/>
</dbReference>
<gene>
    <name evidence="9" type="ORF">ACFFJD_00830</name>
</gene>
<dbReference type="SUPFAM" id="SSF52540">
    <property type="entry name" value="P-loop containing nucleoside triphosphate hydrolases"/>
    <property type="match status" value="1"/>
</dbReference>
<keyword evidence="2" id="KW-0547">Nucleotide-binding</keyword>
<reference evidence="9 10" key="1">
    <citation type="submission" date="2024-09" db="EMBL/GenBank/DDBJ databases">
        <authorList>
            <person name="Sun Q."/>
            <person name="Mori K."/>
        </authorList>
    </citation>
    <scope>NUCLEOTIDE SEQUENCE [LARGE SCALE GENOMIC DNA]</scope>
    <source>
        <strain evidence="9 10">CCM 7957</strain>
    </source>
</reference>